<accession>A0ACB7SD80</accession>
<comment type="caution">
    <text evidence="1">The sequence shown here is derived from an EMBL/GenBank/DDBJ whole genome shotgun (WGS) entry which is preliminary data.</text>
</comment>
<evidence type="ECO:0000313" key="1">
    <source>
        <dbReference type="EMBL" id="KAH6932911.1"/>
    </source>
</evidence>
<reference evidence="1" key="1">
    <citation type="submission" date="2020-05" db="EMBL/GenBank/DDBJ databases">
        <title>Large-scale comparative analyses of tick genomes elucidate their genetic diversity and vector capacities.</title>
        <authorList>
            <person name="Jia N."/>
            <person name="Wang J."/>
            <person name="Shi W."/>
            <person name="Du L."/>
            <person name="Sun Y."/>
            <person name="Zhan W."/>
            <person name="Jiang J."/>
            <person name="Wang Q."/>
            <person name="Zhang B."/>
            <person name="Ji P."/>
            <person name="Sakyi L.B."/>
            <person name="Cui X."/>
            <person name="Yuan T."/>
            <person name="Jiang B."/>
            <person name="Yang W."/>
            <person name="Lam T.T.-Y."/>
            <person name="Chang Q."/>
            <person name="Ding S."/>
            <person name="Wang X."/>
            <person name="Zhu J."/>
            <person name="Ruan X."/>
            <person name="Zhao L."/>
            <person name="Wei J."/>
            <person name="Que T."/>
            <person name="Du C."/>
            <person name="Cheng J."/>
            <person name="Dai P."/>
            <person name="Han X."/>
            <person name="Huang E."/>
            <person name="Gao Y."/>
            <person name="Liu J."/>
            <person name="Shao H."/>
            <person name="Ye R."/>
            <person name="Li L."/>
            <person name="Wei W."/>
            <person name="Wang X."/>
            <person name="Wang C."/>
            <person name="Yang T."/>
            <person name="Huo Q."/>
            <person name="Li W."/>
            <person name="Guo W."/>
            <person name="Chen H."/>
            <person name="Zhou L."/>
            <person name="Ni X."/>
            <person name="Tian J."/>
            <person name="Zhou Y."/>
            <person name="Sheng Y."/>
            <person name="Liu T."/>
            <person name="Pan Y."/>
            <person name="Xia L."/>
            <person name="Li J."/>
            <person name="Zhao F."/>
            <person name="Cao W."/>
        </authorList>
    </citation>
    <scope>NUCLEOTIDE SEQUENCE</scope>
    <source>
        <strain evidence="1">Hyas-2018</strain>
    </source>
</reference>
<evidence type="ECO:0000313" key="2">
    <source>
        <dbReference type="Proteomes" id="UP000821845"/>
    </source>
</evidence>
<proteinExistence type="predicted"/>
<dbReference type="EMBL" id="CM023484">
    <property type="protein sequence ID" value="KAH6932911.1"/>
    <property type="molecule type" value="Genomic_DNA"/>
</dbReference>
<sequence length="263" mass="28678">MSTSRTRRHASAEGSSICPTRAPTCGRTARSPNRALERAASSHGSDGRPAIRGEPSRLPVAVSSARRAVIQSEPLARILLLVLLLSRPACSRRAPTISSGVCPYSAQAPAGDEVVATCSRVTSRQSRRLASKTSSMSAPWAEQESLPGAKLLTGPSLLSRNPETPKRPEENNGFLERFGYMGDTSRNAVLPSDNLRTEQGFRSALKRMQRFAGLRPTGRLDAETMAMMKRPRCGVPDVIGHAERVRRYALQGAKWDKTDLTWR</sequence>
<gene>
    <name evidence="1" type="ORF">HPB50_010677</name>
</gene>
<organism evidence="1 2">
    <name type="scientific">Hyalomma asiaticum</name>
    <name type="common">Tick</name>
    <dbReference type="NCBI Taxonomy" id="266040"/>
    <lineage>
        <taxon>Eukaryota</taxon>
        <taxon>Metazoa</taxon>
        <taxon>Ecdysozoa</taxon>
        <taxon>Arthropoda</taxon>
        <taxon>Chelicerata</taxon>
        <taxon>Arachnida</taxon>
        <taxon>Acari</taxon>
        <taxon>Parasitiformes</taxon>
        <taxon>Ixodida</taxon>
        <taxon>Ixodoidea</taxon>
        <taxon>Ixodidae</taxon>
        <taxon>Hyalomminae</taxon>
        <taxon>Hyalomma</taxon>
    </lineage>
</organism>
<keyword evidence="2" id="KW-1185">Reference proteome</keyword>
<name>A0ACB7SD80_HYAAI</name>
<protein>
    <submittedName>
        <fullName evidence="1">Uncharacterized protein</fullName>
    </submittedName>
</protein>
<dbReference type="Proteomes" id="UP000821845">
    <property type="component" value="Chromosome 4"/>
</dbReference>